<keyword evidence="4" id="KW-1185">Reference proteome</keyword>
<feature type="region of interest" description="Disordered" evidence="2">
    <location>
        <begin position="1768"/>
        <end position="1791"/>
    </location>
</feature>
<evidence type="ECO:0000313" key="3">
    <source>
        <dbReference type="EMBL" id="GMI14100.1"/>
    </source>
</evidence>
<feature type="coiled-coil region" evidence="1">
    <location>
        <begin position="1378"/>
        <end position="1412"/>
    </location>
</feature>
<reference evidence="4" key="1">
    <citation type="journal article" date="2023" name="Commun. Biol.">
        <title>Genome analysis of Parmales, the sister group of diatoms, reveals the evolutionary specialization of diatoms from phago-mixotrophs to photoautotrophs.</title>
        <authorList>
            <person name="Ban H."/>
            <person name="Sato S."/>
            <person name="Yoshikawa S."/>
            <person name="Yamada K."/>
            <person name="Nakamura Y."/>
            <person name="Ichinomiya M."/>
            <person name="Sato N."/>
            <person name="Blanc-Mathieu R."/>
            <person name="Endo H."/>
            <person name="Kuwata A."/>
            <person name="Ogata H."/>
        </authorList>
    </citation>
    <scope>NUCLEOTIDE SEQUENCE [LARGE SCALE GENOMIC DNA]</scope>
    <source>
        <strain evidence="4">NIES 3699</strain>
    </source>
</reference>
<organism evidence="3 4">
    <name type="scientific">Triparma verrucosa</name>
    <dbReference type="NCBI Taxonomy" id="1606542"/>
    <lineage>
        <taxon>Eukaryota</taxon>
        <taxon>Sar</taxon>
        <taxon>Stramenopiles</taxon>
        <taxon>Ochrophyta</taxon>
        <taxon>Bolidophyceae</taxon>
        <taxon>Parmales</taxon>
        <taxon>Triparmaceae</taxon>
        <taxon>Triparma</taxon>
    </lineage>
</organism>
<protein>
    <submittedName>
        <fullName evidence="3">Uncharacterized protein</fullName>
    </submittedName>
</protein>
<feature type="coiled-coil region" evidence="1">
    <location>
        <begin position="681"/>
        <end position="722"/>
    </location>
</feature>
<accession>A0A9W7FLA9</accession>
<proteinExistence type="predicted"/>
<evidence type="ECO:0000256" key="1">
    <source>
        <dbReference type="SAM" id="Coils"/>
    </source>
</evidence>
<keyword evidence="1" id="KW-0175">Coiled coil</keyword>
<gene>
    <name evidence="3" type="ORF">TrVE_jg3669</name>
</gene>
<comment type="caution">
    <text evidence="3">The sequence shown here is derived from an EMBL/GenBank/DDBJ whole genome shotgun (WGS) entry which is preliminary data.</text>
</comment>
<evidence type="ECO:0000256" key="2">
    <source>
        <dbReference type="SAM" id="MobiDB-lite"/>
    </source>
</evidence>
<sequence>MDRNIKLSNWSAISYLLTKKYCTNSPIDSYLLTSLISQAKPPPVTLLYKVFRFLSVHQKWKALKQGKEVMERRKLKEGMQYGEDVEKFFRMEPEVLVKYLAKIQSKINGSLDNWDPSEYESIPRSLGPLDTPNSHDILVRVLGNLSHSGHSLAELFYYCLSGTRSRPQNIRRAVVLAVVMNEKSKKALKDNESLLRMLQDSLEDEEVIAFNEDFILKMDYEQMVQDVHPIISSDFMSKIFEFKVKNIKTQGSEHMDSINLDTGVSDFTVANLQLNEVFYKKVPFAVITHMLFDCVANLHEHLSSLATPQKLASEILKDLLEGPKKVFDSVSECEDFLKKPQNAETFWNAMSNIRNAITFADRLANLEQSSPLFQASNSNSLAEYAKFPDQMEVVEEHRGHITDAINDLRNLYLDYCTVTNNEREERSLERGRKLFSHHDIKNHRKDATVRHFEQNTVTVTSHKAKESLNSQDDLWNKAISGAAGITLRKKFITECEQDRDAVKKEARGMASLLEVSKDCLLKDKELGLMDQDEAIQIMDDIEAEKEEFYNNKNQVCTRSDEEIIRYQQEIEAEEKKQQEDREVLGYEIERNRILAERDILTFNVEEELRLIREEWAETKFENERRRDNARTQLDQTLKEQRIRDKHLYKELEKQLVEHAATDLPSFLASNKKVTSGLTDIIQEHEAIFANATKEKEDCENAVNNLLEEVEIMNSVFEKAQQKFFATQEMLDDCDKSDFTLLCEVTQAHLESEKELSEANYEKIVSEYDLEEAQRDSFAAYARFNLVAEFHKVQERKALNFVKAQANLERFVKRTQEQRETIKYTLDKEMLQFQRERKKLIKNIHTERTEEAKKLYGQLQLLDESDEGVLDELLRSKAGHDVIPSLYDLQEFLEEAEAVTVRFANSVEKFNMFMVGIQEEKDKSAEEFDLLGLKREAMRRDEVLHLCQGGTEIAKKNMLQVCKDATDDDKIVPYSNAMLKLEEDRVDAEVAKLQADRTLNAAESLVDFLAQKHRFISLYYQSAIEHQHAVTKLVHDTEQLIDDTRTRNKKDKVSLEIDRHRERLISENYEKNAKRQAKREEDRQAHIDKLYDLELEYEAVFKELDDEVAEVASPDGKRKCSNDFKSFVSVAEDAALKKKALTDKANAMIELSCAVRDDAKAEVDRITKEVTKLGVELKKATHTLDMREKAATRSAQVVAASAKMQQAERRNRISEDLISATKEKGFIEAKVHAEKKDLEQAKMDYKYALEGLHLAENFHKRFTKRSDEFRKTKVKMAQEIENIHMRSELDRIKIKVKKDKDRASTISIERKAASKKAREEAAKELAEQAKVQEEDEEVFAEVEKFIKDNWVEDINKFLESEHEIAIEYRMVIQKYDGAVLTATEARDEARAEVAALKKEVAKLTTDLTKVEALATRKQEALRNRNPSRRDSDERVGDMKELLTAEEEKGAAELAKVEAECRLEEATDKLSHVAEMQEHYKGSVQSAKRLRIQELAKREQSSRIREIESIKTAHVSGDLEVLAPGEHLVCDSSLYALPITPSALDLIEEALAMGNGYVAEGLVCFINNTPVSKANGKVNVALKIDEDGRQLLLLSARPNYKSRGGGAAFGETKVEVQLDGKTISIITIETIPADDFLLPNKFLFTDGISGRQLSPQKVECTYPDGSTADISDTLEAGILQLEGIEAMPDGPVRLFVNEDGYKEREIFFWKHKSIGCSIRDMQIMLVPDFTENQTFDPRHYTGHKFMLSWGSGQANLSIHVVRSDGEEVGLDNMTSSTRAGGATRNRGASMQVKRGAASDSVEVQAKIGTEYIVYVKSKGLSSSLSSSHAVVQHTLADGRDPDSYRVPHECCDERMKYWWVAKIYTDGEVVALDQLDDGMPVFHGGKLSNGV</sequence>
<name>A0A9W7FLA9_9STRA</name>
<dbReference type="EMBL" id="BRXX01000489">
    <property type="protein sequence ID" value="GMI14100.1"/>
    <property type="molecule type" value="Genomic_DNA"/>
</dbReference>
<evidence type="ECO:0000313" key="4">
    <source>
        <dbReference type="Proteomes" id="UP001165160"/>
    </source>
</evidence>
<dbReference type="Proteomes" id="UP001165160">
    <property type="component" value="Unassembled WGS sequence"/>
</dbReference>